<feature type="non-terminal residue" evidence="2">
    <location>
        <position position="74"/>
    </location>
</feature>
<comment type="caution">
    <text evidence="2">The sequence shown here is derived from an EMBL/GenBank/DDBJ whole genome shotgun (WGS) entry which is preliminary data.</text>
</comment>
<protein>
    <submittedName>
        <fullName evidence="2">Uncharacterized protein</fullName>
    </submittedName>
</protein>
<feature type="non-terminal residue" evidence="2">
    <location>
        <position position="1"/>
    </location>
</feature>
<evidence type="ECO:0000256" key="1">
    <source>
        <dbReference type="SAM" id="Phobius"/>
    </source>
</evidence>
<dbReference type="EMBL" id="JARKIF010000002">
    <property type="protein sequence ID" value="KAJ7647696.1"/>
    <property type="molecule type" value="Genomic_DNA"/>
</dbReference>
<sequence length="74" mass="8135">DLTQSWMDRLQLISVIATFFASTEAGMLQLTSNSSQIANSSMLGALVLHIFAAIISFIGAFVLVRYNLLEARQE</sequence>
<keyword evidence="1" id="KW-0812">Transmembrane</keyword>
<feature type="transmembrane region" description="Helical" evidence="1">
    <location>
        <begin position="12"/>
        <end position="30"/>
    </location>
</feature>
<evidence type="ECO:0000313" key="3">
    <source>
        <dbReference type="Proteomes" id="UP001221142"/>
    </source>
</evidence>
<keyword evidence="3" id="KW-1185">Reference proteome</keyword>
<accession>A0AAD7CFZ1</accession>
<name>A0AAD7CFZ1_9AGAR</name>
<organism evidence="2 3">
    <name type="scientific">Roridomyces roridus</name>
    <dbReference type="NCBI Taxonomy" id="1738132"/>
    <lineage>
        <taxon>Eukaryota</taxon>
        <taxon>Fungi</taxon>
        <taxon>Dikarya</taxon>
        <taxon>Basidiomycota</taxon>
        <taxon>Agaricomycotina</taxon>
        <taxon>Agaricomycetes</taxon>
        <taxon>Agaricomycetidae</taxon>
        <taxon>Agaricales</taxon>
        <taxon>Marasmiineae</taxon>
        <taxon>Mycenaceae</taxon>
        <taxon>Roridomyces</taxon>
    </lineage>
</organism>
<proteinExistence type="predicted"/>
<keyword evidence="1" id="KW-1133">Transmembrane helix</keyword>
<gene>
    <name evidence="2" type="ORF">FB45DRAFT_702523</name>
</gene>
<dbReference type="AlphaFoldDB" id="A0AAD7CFZ1"/>
<keyword evidence="1" id="KW-0472">Membrane</keyword>
<reference evidence="2" key="1">
    <citation type="submission" date="2023-03" db="EMBL/GenBank/DDBJ databases">
        <title>Massive genome expansion in bonnet fungi (Mycena s.s.) driven by repeated elements and novel gene families across ecological guilds.</title>
        <authorList>
            <consortium name="Lawrence Berkeley National Laboratory"/>
            <person name="Harder C.B."/>
            <person name="Miyauchi S."/>
            <person name="Viragh M."/>
            <person name="Kuo A."/>
            <person name="Thoen E."/>
            <person name="Andreopoulos B."/>
            <person name="Lu D."/>
            <person name="Skrede I."/>
            <person name="Drula E."/>
            <person name="Henrissat B."/>
            <person name="Morin E."/>
            <person name="Kohler A."/>
            <person name="Barry K."/>
            <person name="LaButti K."/>
            <person name="Morin E."/>
            <person name="Salamov A."/>
            <person name="Lipzen A."/>
            <person name="Mereny Z."/>
            <person name="Hegedus B."/>
            <person name="Baldrian P."/>
            <person name="Stursova M."/>
            <person name="Weitz H."/>
            <person name="Taylor A."/>
            <person name="Grigoriev I.V."/>
            <person name="Nagy L.G."/>
            <person name="Martin F."/>
            <person name="Kauserud H."/>
        </authorList>
    </citation>
    <scope>NUCLEOTIDE SEQUENCE</scope>
    <source>
        <strain evidence="2">9284</strain>
    </source>
</reference>
<dbReference type="Proteomes" id="UP001221142">
    <property type="component" value="Unassembled WGS sequence"/>
</dbReference>
<feature type="transmembrane region" description="Helical" evidence="1">
    <location>
        <begin position="42"/>
        <end position="64"/>
    </location>
</feature>
<evidence type="ECO:0000313" key="2">
    <source>
        <dbReference type="EMBL" id="KAJ7647696.1"/>
    </source>
</evidence>